<feature type="domain" description="AIG1-type G" evidence="5">
    <location>
        <begin position="78"/>
        <end position="286"/>
    </location>
</feature>
<comment type="caution">
    <text evidence="6">The sequence shown here is derived from an EMBL/GenBank/DDBJ whole genome shotgun (WGS) entry which is preliminary data.</text>
</comment>
<keyword evidence="7" id="KW-1185">Reference proteome</keyword>
<dbReference type="InterPro" id="IPR006703">
    <property type="entry name" value="G_AIG1"/>
</dbReference>
<evidence type="ECO:0000256" key="4">
    <source>
        <dbReference type="SAM" id="Coils"/>
    </source>
</evidence>
<feature type="domain" description="AIG1-type G" evidence="5">
    <location>
        <begin position="494"/>
        <end position="702"/>
    </location>
</feature>
<comment type="similarity">
    <text evidence="1">Belongs to the TRAFAC class TrmE-Era-EngA-EngB-Septin-like GTPase superfamily. AIG1/Toc34/Toc159-like paraseptin GTPase family. IAN subfamily.</text>
</comment>
<evidence type="ECO:0000313" key="7">
    <source>
        <dbReference type="Proteomes" id="UP001291623"/>
    </source>
</evidence>
<dbReference type="PANTHER" id="PTHR10903:SF141">
    <property type="entry name" value="PROTEIN AIG1-LIKE"/>
    <property type="match status" value="1"/>
</dbReference>
<dbReference type="Pfam" id="PF24626">
    <property type="entry name" value="SH3_Tf2-1"/>
    <property type="match status" value="1"/>
</dbReference>
<accession>A0AAE1SU52</accession>
<organism evidence="6 7">
    <name type="scientific">Anisodus tanguticus</name>
    <dbReference type="NCBI Taxonomy" id="243964"/>
    <lineage>
        <taxon>Eukaryota</taxon>
        <taxon>Viridiplantae</taxon>
        <taxon>Streptophyta</taxon>
        <taxon>Embryophyta</taxon>
        <taxon>Tracheophyta</taxon>
        <taxon>Spermatophyta</taxon>
        <taxon>Magnoliopsida</taxon>
        <taxon>eudicotyledons</taxon>
        <taxon>Gunneridae</taxon>
        <taxon>Pentapetalae</taxon>
        <taxon>asterids</taxon>
        <taxon>lamiids</taxon>
        <taxon>Solanales</taxon>
        <taxon>Solanaceae</taxon>
        <taxon>Solanoideae</taxon>
        <taxon>Hyoscyameae</taxon>
        <taxon>Anisodus</taxon>
    </lineage>
</organism>
<feature type="domain" description="AIG1-type G" evidence="5">
    <location>
        <begin position="910"/>
        <end position="1118"/>
    </location>
</feature>
<evidence type="ECO:0000256" key="3">
    <source>
        <dbReference type="ARBA" id="ARBA00023134"/>
    </source>
</evidence>
<name>A0AAE1SU52_9SOLA</name>
<dbReference type="InterPro" id="IPR056924">
    <property type="entry name" value="SH3_Tf2-1"/>
</dbReference>
<dbReference type="FunFam" id="3.40.50.300:FF:000840">
    <property type="entry name" value="Immune-associated nucleotide-binding protein 9"/>
    <property type="match status" value="4"/>
</dbReference>
<feature type="coiled-coil region" evidence="4">
    <location>
        <begin position="1636"/>
        <end position="1688"/>
    </location>
</feature>
<evidence type="ECO:0000256" key="2">
    <source>
        <dbReference type="ARBA" id="ARBA00022741"/>
    </source>
</evidence>
<dbReference type="InterPro" id="IPR045058">
    <property type="entry name" value="GIMA/IAN/Toc"/>
</dbReference>
<dbReference type="CDD" id="cd01852">
    <property type="entry name" value="AIG1"/>
    <property type="match status" value="4"/>
</dbReference>
<evidence type="ECO:0000259" key="5">
    <source>
        <dbReference type="PROSITE" id="PS51720"/>
    </source>
</evidence>
<protein>
    <recommendedName>
        <fullName evidence="5">AIG1-type G domain-containing protein</fullName>
    </recommendedName>
</protein>
<keyword evidence="3" id="KW-0342">GTP-binding</keyword>
<keyword evidence="2" id="KW-0547">Nucleotide-binding</keyword>
<keyword evidence="4" id="KW-0175">Coiled coil</keyword>
<reference evidence="6" key="1">
    <citation type="submission" date="2023-12" db="EMBL/GenBank/DDBJ databases">
        <title>Genome assembly of Anisodus tanguticus.</title>
        <authorList>
            <person name="Wang Y.-J."/>
        </authorList>
    </citation>
    <scope>NUCLEOTIDE SEQUENCE</scope>
    <source>
        <strain evidence="6">KB-2021</strain>
        <tissue evidence="6">Leaf</tissue>
    </source>
</reference>
<dbReference type="Proteomes" id="UP001291623">
    <property type="component" value="Unassembled WGS sequence"/>
</dbReference>
<dbReference type="Pfam" id="PF04548">
    <property type="entry name" value="AIG1"/>
    <property type="match status" value="8"/>
</dbReference>
<sequence length="1905" mass="211830">MGGSSVTDDLEVTTNEAGTLVLLGSPGTSKYSSSGVTSTCELQSTRLDDGLKVNVIDTPGLFDFSGEPEVIGKEVTTNEARTLVLLGRTGNGKSATGNSILGRKAFTSKYSSSGVTSTCELQSTRLDDGLTVNVIDTPGLFDFSGEPEVIGKEIVKCMDLAKDGIHAVLLVLSVRTRFSREEQAAIQSFQELFGEKIRDYMVFVFTGGDELEDNDQSLDDYLGNECPEPLKETIKMCDNGLVLFDNRTKDPKKKTDQLIEVLSLVNLVLEKNGGVPYTNELFKELQALKANSLIVDSKHMIDELKEPVPRSYEEQLSRLTENVTSKFTEMTSKLLEQWAIERADRVESKLREMRHLEAELAKERAPQLEAEQNAEATLMNVEDMSSLLKESLERQRLRVAEELQARKLAFPTGMCKMGGSSVTDDLEVTTNEAGTLVLLGSPGTSKYSSSGVTSTCELQSTRLDDGLKVNVIDTPGLFDFSGEPEVIGKEVTTNEARTLVLLGRTGNGKSATGNSILGRKAFTSKYSSSGVTSTCELQSTRLDDGLTVNVIDTPGLFDFSGEPEVIGKEIVKCMDLAKDGIHAVLLVLSVRTRFSREEQAAIQSFQELFGEKIRDYMVFVFTGGDELEDNDQSLDDYLGNECPEPLKETIKMCDNGLVLFDNRTKDPKKKTDQLIEVLSLVNLVLEKNGGVPYTNELFKELQALKANSLIVDSKHMIDELKEPVPRSYEEQLSRLTENVTSKFTEMTSKLLEQWAIERADRVESKLREMRHLEAELAKERAPQLEAEQNAEATLMNVEDMSSLLKESLERQRLRVAEELQARKLAFPTGMCKMGGSSVTDDLEVTTNEAGTLVLLGSPGTSKYSSSGVTSTCELQSTRLDDGLKVNVIDTPGLFDFSGEPEVIGKEVTTNEARTLVLLGRTGNGKSATGNSILGRKAFTSKYSSSGVTSTCELQSTRLDDGLTVNVIDTPGLFDFSGEPEVIGKEIVKCMDLAKDGIHAVLLVLSVRTRFSREEQAAIQSFQELFGEKIRDYMVFVFTGGDELEDNDQSLDDYLGNECPEPLKETIKMCDNGLVLFDNRTKDPKKKTDQLIEVLSLVNLVLEKNGGVPYTNELFKELQALKANSLIVDSKHMIDELKEPVPRSYEEQLSRLTENVTSKFTEMTSKLLEQWAIESADRVAAELKGKAAQEKIEGGLHELREQLERAKHENEISREQLERAKHENAKIESKLREMRHLEAELAKERAPQLEAEQNAEATLMNVEDMSSLLKESLERQRLRVAEELQARKLAFPTGMCKMGGSSVTDDLEVTTNEAGTLVLLGSPGTSKYSSSGVTSTCELQSTRLDDGLKVNVIDTPGLFDFSGEPEVIGKEVTTNEARTLVLLGRTGNGKSATGNSILGRKAFTSKYSSSGVTSTCELQSTRLDDGLTVNVIDTPGLFDFSGEPEVIGKEIVKCMDLAKDGIHAVLLVLSVRTRFSREEQAAIQSFQELFGEKIRDYMVFVFTGGDELEDNDQSLDDYLGNECPEPLKETIKMCDNGLVLFDNRTKDPKKKTDQLIEVLSLVNLVLEKNGGVPYTNELFKELQALKANSLIGDSKHMIDELKEPVPRSYEEQLSRLTENVTSKFTEMTSKLLEQWAIERADRVAAELKGKAAQEKIEGGLHELREQLERAKHENEISREQLERAKHENAKSNTCTYLPMKGVMRFGKKGKLSPRFVRPYEILRRVANVAYELALPQELEAVHPVIVLNEELQYEEISVEILNRQVKRLRNKDIVSVKVLWRNHSTKEATLEAEDAMKVKYPFLFDEMIQSPQEEKDSLEEFTCKFIKGGDERFIQNDATIDNLTTQMSQIVSMLSKSLLHYDGEYIEETLCKNEPTQEDEHLGREVATLQEDSDSIEMIEDDQAMV</sequence>
<dbReference type="EMBL" id="JAVYJV010000003">
    <property type="protein sequence ID" value="KAK4375287.1"/>
    <property type="molecule type" value="Genomic_DNA"/>
</dbReference>
<feature type="domain" description="AIG1-type G" evidence="5">
    <location>
        <begin position="1374"/>
        <end position="1582"/>
    </location>
</feature>
<dbReference type="InterPro" id="IPR027417">
    <property type="entry name" value="P-loop_NTPase"/>
</dbReference>
<dbReference type="PANTHER" id="PTHR10903">
    <property type="entry name" value="GTPASE, IMAP FAMILY MEMBER-RELATED"/>
    <property type="match status" value="1"/>
</dbReference>
<feature type="coiled-coil region" evidence="4">
    <location>
        <begin position="1172"/>
        <end position="1243"/>
    </location>
</feature>
<dbReference type="Gene3D" id="3.40.50.300">
    <property type="entry name" value="P-loop containing nucleotide triphosphate hydrolases"/>
    <property type="match status" value="8"/>
</dbReference>
<dbReference type="PROSITE" id="PS51720">
    <property type="entry name" value="G_AIG1"/>
    <property type="match status" value="4"/>
</dbReference>
<evidence type="ECO:0000256" key="1">
    <source>
        <dbReference type="ARBA" id="ARBA00008535"/>
    </source>
</evidence>
<dbReference type="GO" id="GO:0005525">
    <property type="term" value="F:GTP binding"/>
    <property type="evidence" value="ECO:0007669"/>
    <property type="project" value="UniProtKB-KW"/>
</dbReference>
<dbReference type="SUPFAM" id="SSF52540">
    <property type="entry name" value="P-loop containing nucleoside triphosphate hydrolases"/>
    <property type="match status" value="4"/>
</dbReference>
<evidence type="ECO:0000313" key="6">
    <source>
        <dbReference type="EMBL" id="KAK4375287.1"/>
    </source>
</evidence>
<proteinExistence type="inferred from homology"/>
<gene>
    <name evidence="6" type="ORF">RND71_005964</name>
</gene>